<proteinExistence type="predicted"/>
<dbReference type="Proteomes" id="UP001281410">
    <property type="component" value="Unassembled WGS sequence"/>
</dbReference>
<dbReference type="PANTHER" id="PTHR33116:SF78">
    <property type="entry name" value="OS12G0587133 PROTEIN"/>
    <property type="match status" value="1"/>
</dbReference>
<keyword evidence="1" id="KW-1133">Transmembrane helix</keyword>
<evidence type="ECO:0000313" key="2">
    <source>
        <dbReference type="EMBL" id="KAK3204733.1"/>
    </source>
</evidence>
<evidence type="ECO:0000256" key="1">
    <source>
        <dbReference type="SAM" id="Phobius"/>
    </source>
</evidence>
<keyword evidence="3" id="KW-1185">Reference proteome</keyword>
<reference evidence="2" key="1">
    <citation type="journal article" date="2023" name="Plant J.">
        <title>Genome sequences and population genomics provide insights into the demographic history, inbreeding, and mutation load of two 'living fossil' tree species of Dipteronia.</title>
        <authorList>
            <person name="Feng Y."/>
            <person name="Comes H.P."/>
            <person name="Chen J."/>
            <person name="Zhu S."/>
            <person name="Lu R."/>
            <person name="Zhang X."/>
            <person name="Li P."/>
            <person name="Qiu J."/>
            <person name="Olsen K.M."/>
            <person name="Qiu Y."/>
        </authorList>
    </citation>
    <scope>NUCLEOTIDE SEQUENCE</scope>
    <source>
        <strain evidence="2">NBL</strain>
    </source>
</reference>
<accession>A0AAE0E276</accession>
<gene>
    <name evidence="2" type="ORF">Dsin_018779</name>
</gene>
<dbReference type="EMBL" id="JANJYJ010000006">
    <property type="protein sequence ID" value="KAK3204733.1"/>
    <property type="molecule type" value="Genomic_DNA"/>
</dbReference>
<dbReference type="PANTHER" id="PTHR33116">
    <property type="entry name" value="REVERSE TRANSCRIPTASE ZINC-BINDING DOMAIN-CONTAINING PROTEIN-RELATED-RELATED"/>
    <property type="match status" value="1"/>
</dbReference>
<sequence length="167" mass="19464">MKSVLMPIVDKILSKFAKWKCKSISLACRATLIRLVITCSFVHCFMVYKWLISLIQMVTKKIRNFLWTDSCEETNLVHVAWNRCFIPYALGGLGLKDMALLNDSLLRKLTWKFLTSNIFAFTFLSERYIRQLQQLQGGYTTSSIWNSFRTNYVELIKDGIWLIGEDS</sequence>
<keyword evidence="1" id="KW-0472">Membrane</keyword>
<comment type="caution">
    <text evidence="2">The sequence shown here is derived from an EMBL/GenBank/DDBJ whole genome shotgun (WGS) entry which is preliminary data.</text>
</comment>
<dbReference type="AlphaFoldDB" id="A0AAE0E276"/>
<name>A0AAE0E276_9ROSI</name>
<keyword evidence="1" id="KW-0812">Transmembrane</keyword>
<protein>
    <submittedName>
        <fullName evidence="2">Uncharacterized protein</fullName>
    </submittedName>
</protein>
<feature type="transmembrane region" description="Helical" evidence="1">
    <location>
        <begin position="32"/>
        <end position="51"/>
    </location>
</feature>
<organism evidence="2 3">
    <name type="scientific">Dipteronia sinensis</name>
    <dbReference type="NCBI Taxonomy" id="43782"/>
    <lineage>
        <taxon>Eukaryota</taxon>
        <taxon>Viridiplantae</taxon>
        <taxon>Streptophyta</taxon>
        <taxon>Embryophyta</taxon>
        <taxon>Tracheophyta</taxon>
        <taxon>Spermatophyta</taxon>
        <taxon>Magnoliopsida</taxon>
        <taxon>eudicotyledons</taxon>
        <taxon>Gunneridae</taxon>
        <taxon>Pentapetalae</taxon>
        <taxon>rosids</taxon>
        <taxon>malvids</taxon>
        <taxon>Sapindales</taxon>
        <taxon>Sapindaceae</taxon>
        <taxon>Hippocastanoideae</taxon>
        <taxon>Acereae</taxon>
        <taxon>Dipteronia</taxon>
    </lineage>
</organism>
<evidence type="ECO:0000313" key="3">
    <source>
        <dbReference type="Proteomes" id="UP001281410"/>
    </source>
</evidence>